<evidence type="ECO:0000256" key="6">
    <source>
        <dbReference type="ARBA" id="ARBA00022581"/>
    </source>
</evidence>
<reference evidence="14" key="1">
    <citation type="submission" date="2021-01" db="EMBL/GenBank/DDBJ databases">
        <authorList>
            <person name="Zhang W."/>
        </authorList>
    </citation>
    <scope>NUCLEOTIDE SEQUENCE</scope>
    <source>
        <strain evidence="14">CXC10</strain>
    </source>
</reference>
<evidence type="ECO:0000256" key="3">
    <source>
        <dbReference type="ARBA" id="ARBA00006685"/>
    </source>
</evidence>
<accession>A0A8G0RF09</accession>
<feature type="domain" description="Adenoviral fibre protein knob" evidence="13">
    <location>
        <begin position="197"/>
        <end position="373"/>
    </location>
</feature>
<dbReference type="InterPro" id="IPR009013">
    <property type="entry name" value="Attachment_protein_shaft_sf"/>
</dbReference>
<evidence type="ECO:0000256" key="4">
    <source>
        <dbReference type="ARBA" id="ARBA00022561"/>
    </source>
</evidence>
<evidence type="ECO:0000256" key="5">
    <source>
        <dbReference type="ARBA" id="ARBA00022562"/>
    </source>
</evidence>
<name>A0A8G0RF09_9ADEN</name>
<feature type="region of interest" description="Disordered" evidence="12">
    <location>
        <begin position="1"/>
        <end position="25"/>
    </location>
</feature>
<dbReference type="Gene3D" id="2.60.90.10">
    <property type="entry name" value="Adenovirus pIV-related, attachment domain"/>
    <property type="match status" value="1"/>
</dbReference>
<sequence>MKRAASFNPVYPFDEQTQPSTALPPFFSSDGLEEQPGGKLALKITNPLGFDLDGHLKLKLGEGMRINVNGALEADQNLSAQDPLSLQNDQLSLKYNSSSMFVNGSGELDIMHQQTLTAEAPLAIEEDKIKLKLTAPLIVKNGNLFLNLHATAPINLNQNVLQLDVEEKGLKIENSKLKLKLQTPLYFTPDNLVGIERLTMWTGTGNDNNIILNRGGTSKNGRVDLVLSKMGDLVHGMVRMTANLTSTVDCECMLYFNPDTAEYNVARSDLKENFGFKIGDQMSTIYNKNLGMVPNILFYPRHTASSEDNWRVYDRHMVGTQLKLIHTNPFILMQIVYNQMPTNDMGFSLYFKWKPTSNTLQTGWTFFSYVAQQ</sequence>
<evidence type="ECO:0000256" key="8">
    <source>
        <dbReference type="ARBA" id="ARBA00022844"/>
    </source>
</evidence>
<keyword evidence="10" id="KW-1233">Viral attachment to host adhesion receptor</keyword>
<keyword evidence="9" id="KW-0426">Late protein</keyword>
<dbReference type="InterPro" id="IPR000978">
    <property type="entry name" value="Adeno_fibre_knob"/>
</dbReference>
<dbReference type="SUPFAM" id="SSF51225">
    <property type="entry name" value="Fibre shaft of virus attachment proteins"/>
    <property type="match status" value="1"/>
</dbReference>
<dbReference type="GO" id="GO:0042025">
    <property type="term" value="C:host cell nucleus"/>
    <property type="evidence" value="ECO:0007669"/>
    <property type="project" value="UniProtKB-SubCell"/>
</dbReference>
<evidence type="ECO:0000256" key="2">
    <source>
        <dbReference type="ARBA" id="ARBA00004328"/>
    </source>
</evidence>
<dbReference type="InterPro" id="IPR008982">
    <property type="entry name" value="Adenovirus_pIV-like_att"/>
</dbReference>
<dbReference type="SUPFAM" id="SSF49835">
    <property type="entry name" value="Virus attachment protein globular domain"/>
    <property type="match status" value="1"/>
</dbReference>
<keyword evidence="4" id="KW-0167">Capsid protein</keyword>
<comment type="subcellular location">
    <subcellularLocation>
        <location evidence="1">Host nucleus</location>
    </subcellularLocation>
    <subcellularLocation>
        <location evidence="2">Virion</location>
    </subcellularLocation>
</comment>
<comment type="similarity">
    <text evidence="3">Belongs to the adenoviridae fiber family.</text>
</comment>
<evidence type="ECO:0000259" key="13">
    <source>
        <dbReference type="Pfam" id="PF00541"/>
    </source>
</evidence>
<evidence type="ECO:0000256" key="9">
    <source>
        <dbReference type="ARBA" id="ARBA00022921"/>
    </source>
</evidence>
<dbReference type="GO" id="GO:0098671">
    <property type="term" value="P:adhesion receptor-mediated virion attachment to host cell"/>
    <property type="evidence" value="ECO:0007669"/>
    <property type="project" value="UniProtKB-KW"/>
</dbReference>
<evidence type="ECO:0000256" key="10">
    <source>
        <dbReference type="ARBA" id="ARBA00023165"/>
    </source>
</evidence>
<organism evidence="14">
    <name type="scientific">Bat mastadenovirus</name>
    <dbReference type="NCBI Taxonomy" id="740971"/>
    <lineage>
        <taxon>Viruses</taxon>
        <taxon>Varidnaviria</taxon>
        <taxon>Bamfordvirae</taxon>
        <taxon>Preplasmiviricota</taxon>
        <taxon>Polisuviricotina</taxon>
        <taxon>Pharingeaviricetes</taxon>
        <taxon>Rowavirales</taxon>
        <taxon>Adenoviridae</taxon>
        <taxon>Mastadenovirus</taxon>
        <taxon>Mastadenovirus asiensse</taxon>
    </lineage>
</organism>
<dbReference type="InterPro" id="IPR000939">
    <property type="entry name" value="Adenobir_fibre_prot_rpt/shaft"/>
</dbReference>
<dbReference type="InterPro" id="IPR000931">
    <property type="entry name" value="Adeno_fibre"/>
</dbReference>
<dbReference type="EMBL" id="MW597741">
    <property type="protein sequence ID" value="QYW15042.1"/>
    <property type="molecule type" value="Genomic_DNA"/>
</dbReference>
<keyword evidence="6" id="KW-0945">Host-virus interaction</keyword>
<dbReference type="Pfam" id="PF00541">
    <property type="entry name" value="Adeno_knob"/>
    <property type="match status" value="1"/>
</dbReference>
<keyword evidence="11" id="KW-1160">Virus entry into host cell</keyword>
<protein>
    <submittedName>
        <fullName evidence="14">Fiber protein</fullName>
    </submittedName>
</protein>
<dbReference type="Pfam" id="PF00608">
    <property type="entry name" value="Adeno_shaft"/>
    <property type="match status" value="3"/>
</dbReference>
<keyword evidence="8" id="KW-0946">Virion</keyword>
<keyword evidence="7" id="KW-1161">Viral attachment to host cell</keyword>
<evidence type="ECO:0000313" key="14">
    <source>
        <dbReference type="EMBL" id="QYW15042.1"/>
    </source>
</evidence>
<proteinExistence type="inferred from homology"/>
<evidence type="ECO:0000256" key="11">
    <source>
        <dbReference type="ARBA" id="ARBA00023296"/>
    </source>
</evidence>
<evidence type="ECO:0000256" key="1">
    <source>
        <dbReference type="ARBA" id="ARBA00004147"/>
    </source>
</evidence>
<evidence type="ECO:0000256" key="7">
    <source>
        <dbReference type="ARBA" id="ARBA00022804"/>
    </source>
</evidence>
<dbReference type="Gene3D" id="6.20.10.20">
    <property type="match status" value="1"/>
</dbReference>
<keyword evidence="5" id="KW-1048">Host nucleus</keyword>
<dbReference type="GO" id="GO:0007155">
    <property type="term" value="P:cell adhesion"/>
    <property type="evidence" value="ECO:0007669"/>
    <property type="project" value="InterPro"/>
</dbReference>
<dbReference type="PRINTS" id="PR00307">
    <property type="entry name" value="ADENOVSFIBRE"/>
</dbReference>
<dbReference type="GO" id="GO:0019028">
    <property type="term" value="C:viral capsid"/>
    <property type="evidence" value="ECO:0007669"/>
    <property type="project" value="UniProtKB-KW"/>
</dbReference>
<evidence type="ECO:0000256" key="12">
    <source>
        <dbReference type="SAM" id="MobiDB-lite"/>
    </source>
</evidence>
<dbReference type="GO" id="GO:0046718">
    <property type="term" value="P:symbiont entry into host cell"/>
    <property type="evidence" value="ECO:0007669"/>
    <property type="project" value="UniProtKB-KW"/>
</dbReference>